<dbReference type="SUPFAM" id="SSF53092">
    <property type="entry name" value="Creatinase/prolidase N-terminal domain"/>
    <property type="match status" value="1"/>
</dbReference>
<dbReference type="CDD" id="cd01066">
    <property type="entry name" value="APP_MetAP"/>
    <property type="match status" value="1"/>
</dbReference>
<dbReference type="InterPro" id="IPR029149">
    <property type="entry name" value="Creatin/AminoP/Spt16_N"/>
</dbReference>
<feature type="domain" description="Peptidase M24" evidence="1">
    <location>
        <begin position="201"/>
        <end position="411"/>
    </location>
</feature>
<evidence type="ECO:0000313" key="3">
    <source>
        <dbReference type="EMBL" id="VEN73126.1"/>
    </source>
</evidence>
<dbReference type="InterPro" id="IPR000994">
    <property type="entry name" value="Pept_M24"/>
</dbReference>
<dbReference type="InterPro" id="IPR050659">
    <property type="entry name" value="Peptidase_M24B"/>
</dbReference>
<protein>
    <recommendedName>
        <fullName evidence="4">Aminopeptidase P family protein</fullName>
    </recommendedName>
</protein>
<dbReference type="PANTHER" id="PTHR46112">
    <property type="entry name" value="AMINOPEPTIDASE"/>
    <property type="match status" value="1"/>
</dbReference>
<gene>
    <name evidence="3" type="ORF">EPICR_120022</name>
</gene>
<dbReference type="AlphaFoldDB" id="A0A484HD10"/>
<dbReference type="InterPro" id="IPR000587">
    <property type="entry name" value="Creatinase_N"/>
</dbReference>
<dbReference type="Gene3D" id="3.90.230.10">
    <property type="entry name" value="Creatinase/methionine aminopeptidase superfamily"/>
    <property type="match status" value="1"/>
</dbReference>
<sequence>MNSRNSNQLNKLRLISKAACVISLTGDNGKSYGGLNTKKEFKMDIFIDYPGRVKKIRNEMKTKGIDLLLATRGKGINYVAGAFVPWRSVMLISKDGYLGLNTLLMDSERLKDDSWMENIVATAPLPEMELWEITVAQIKEMGFEKSTIGLELGHSPRMIAGFLFATEMEYLKEKLPQATFVNATGIIDDVTFVKEPGEIRLMRQAAAIADAAQERVEEELYAGMTELEIAGIGEMEMRRLGSEFHWPVTGSNEIASGYRTWYFYGGCTPPTDKIVQRGENIIVDMHPTYKQYYSDLSRNYIIGKPSPGQRKLADAYLKTSEILISSFKTGVKIGEICAKVNESLEASGYQGFTLPGFGHGLGVVGHEWYPAIVDNDEFRDVVLEENVVEVAALVINVPEVGGMRLEVPVRVSAAGGEPLSRTPLEMTVIDA</sequence>
<dbReference type="EMBL" id="CAACVI010000004">
    <property type="protein sequence ID" value="VEN73126.1"/>
    <property type="molecule type" value="Genomic_DNA"/>
</dbReference>
<dbReference type="SUPFAM" id="SSF55920">
    <property type="entry name" value="Creatinase/aminopeptidase"/>
    <property type="match status" value="1"/>
</dbReference>
<evidence type="ECO:0008006" key="4">
    <source>
        <dbReference type="Google" id="ProtNLM"/>
    </source>
</evidence>
<evidence type="ECO:0000259" key="2">
    <source>
        <dbReference type="Pfam" id="PF01321"/>
    </source>
</evidence>
<feature type="domain" description="Creatinase N-terminal" evidence="2">
    <location>
        <begin position="52"/>
        <end position="189"/>
    </location>
</feature>
<organism evidence="3">
    <name type="scientific">uncultured Desulfobacteraceae bacterium</name>
    <dbReference type="NCBI Taxonomy" id="218296"/>
    <lineage>
        <taxon>Bacteria</taxon>
        <taxon>Pseudomonadati</taxon>
        <taxon>Thermodesulfobacteriota</taxon>
        <taxon>Desulfobacteria</taxon>
        <taxon>Desulfobacterales</taxon>
        <taxon>Desulfobacteraceae</taxon>
        <taxon>environmental samples</taxon>
    </lineage>
</organism>
<proteinExistence type="predicted"/>
<dbReference type="Gene3D" id="3.40.350.10">
    <property type="entry name" value="Creatinase/prolidase N-terminal domain"/>
    <property type="match status" value="1"/>
</dbReference>
<evidence type="ECO:0000259" key="1">
    <source>
        <dbReference type="Pfam" id="PF00557"/>
    </source>
</evidence>
<reference evidence="3" key="1">
    <citation type="submission" date="2019-01" db="EMBL/GenBank/DDBJ databases">
        <authorList>
            <consortium name="Genoscope - CEA"/>
            <person name="William W."/>
        </authorList>
    </citation>
    <scope>NUCLEOTIDE SEQUENCE</scope>
    <source>
        <strain evidence="3">CR-1</strain>
    </source>
</reference>
<name>A0A484HD10_9BACT</name>
<dbReference type="Pfam" id="PF01321">
    <property type="entry name" value="Creatinase_N"/>
    <property type="match status" value="1"/>
</dbReference>
<dbReference type="PANTHER" id="PTHR46112:SF2">
    <property type="entry name" value="XAA-PRO AMINOPEPTIDASE P-RELATED"/>
    <property type="match status" value="1"/>
</dbReference>
<accession>A0A484HD10</accession>
<dbReference type="InterPro" id="IPR036005">
    <property type="entry name" value="Creatinase/aminopeptidase-like"/>
</dbReference>
<dbReference type="Pfam" id="PF00557">
    <property type="entry name" value="Peptidase_M24"/>
    <property type="match status" value="1"/>
</dbReference>